<gene>
    <name evidence="3" type="ORF">BHD05_08895</name>
</gene>
<dbReference type="EMBL" id="CP017146">
    <property type="protein sequence ID" value="QHO69739.1"/>
    <property type="molecule type" value="Genomic_DNA"/>
</dbReference>
<dbReference type="AlphaFoldDB" id="A0A7L5AN65"/>
<dbReference type="Proteomes" id="UP000464507">
    <property type="component" value="Chromosome"/>
</dbReference>
<dbReference type="OrthoDB" id="5124077at2"/>
<accession>A0A7L5AN65</accession>
<organism evidence="3 4">
    <name type="scientific">Marisediminicola antarctica</name>
    <dbReference type="NCBI Taxonomy" id="674079"/>
    <lineage>
        <taxon>Bacteria</taxon>
        <taxon>Bacillati</taxon>
        <taxon>Actinomycetota</taxon>
        <taxon>Actinomycetes</taxon>
        <taxon>Micrococcales</taxon>
        <taxon>Microbacteriaceae</taxon>
        <taxon>Marisediminicola</taxon>
    </lineage>
</organism>
<reference evidence="3 4" key="1">
    <citation type="submission" date="2016-09" db="EMBL/GenBank/DDBJ databases">
        <title>Complete genome sequence of microbes from the polar regions.</title>
        <authorList>
            <person name="Liao L."/>
            <person name="Chen B."/>
        </authorList>
    </citation>
    <scope>NUCLEOTIDE SEQUENCE [LARGE SCALE GENOMIC DNA]</scope>
    <source>
        <strain evidence="3 4">ZS314</strain>
    </source>
</reference>
<sequence length="216" mass="21792">MSVRVGAGLRIVVALVSALALAGCATTAPPGGEPDPASSSTDPPSSDPPSSDPPSSDPPSTAEPVLRRPLVPVTARELLEYCPAADAQHFDGDIVAVLNIYVCSASDILSTNGGGEGEDGRDSGNGALPDVQRASRVIAGGDDLLAAYSAPNEPATTGACIQLAADPLIVWVGTSAGITPVYAPVDECGFPTRAATEAFDGVELETILEIRSDPAD</sequence>
<evidence type="ECO:0000256" key="2">
    <source>
        <dbReference type="SAM" id="SignalP"/>
    </source>
</evidence>
<proteinExistence type="predicted"/>
<feature type="region of interest" description="Disordered" evidence="1">
    <location>
        <begin position="27"/>
        <end position="68"/>
    </location>
</feature>
<keyword evidence="2" id="KW-0732">Signal</keyword>
<dbReference type="PROSITE" id="PS51257">
    <property type="entry name" value="PROKAR_LIPOPROTEIN"/>
    <property type="match status" value="1"/>
</dbReference>
<feature type="chain" id="PRO_5039281320" description="DUF3558 domain-containing protein" evidence="2">
    <location>
        <begin position="23"/>
        <end position="216"/>
    </location>
</feature>
<evidence type="ECO:0000313" key="3">
    <source>
        <dbReference type="EMBL" id="QHO69739.1"/>
    </source>
</evidence>
<dbReference type="KEGG" id="mant:BHD05_08895"/>
<name>A0A7L5AN65_9MICO</name>
<evidence type="ECO:0008006" key="5">
    <source>
        <dbReference type="Google" id="ProtNLM"/>
    </source>
</evidence>
<feature type="compositionally biased region" description="Low complexity" evidence="1">
    <location>
        <begin position="34"/>
        <end position="44"/>
    </location>
</feature>
<protein>
    <recommendedName>
        <fullName evidence="5">DUF3558 domain-containing protein</fullName>
    </recommendedName>
</protein>
<dbReference type="RefSeq" id="WP_161886120.1">
    <property type="nucleotide sequence ID" value="NZ_CP017146.1"/>
</dbReference>
<keyword evidence="4" id="KW-1185">Reference proteome</keyword>
<feature type="compositionally biased region" description="Pro residues" evidence="1">
    <location>
        <begin position="45"/>
        <end position="57"/>
    </location>
</feature>
<evidence type="ECO:0000256" key="1">
    <source>
        <dbReference type="SAM" id="MobiDB-lite"/>
    </source>
</evidence>
<feature type="signal peptide" evidence="2">
    <location>
        <begin position="1"/>
        <end position="22"/>
    </location>
</feature>
<evidence type="ECO:0000313" key="4">
    <source>
        <dbReference type="Proteomes" id="UP000464507"/>
    </source>
</evidence>